<reference evidence="22" key="1">
    <citation type="submission" date="2020-07" db="EMBL/GenBank/DDBJ databases">
        <authorList>
            <person name="Nazaruddin N."/>
        </authorList>
    </citation>
    <scope>NUCLEOTIDE SEQUENCE</scope>
</reference>
<feature type="repeat" description="Solcar" evidence="18">
    <location>
        <begin position="550"/>
        <end position="640"/>
    </location>
</feature>
<dbReference type="GO" id="GO:0008270">
    <property type="term" value="F:zinc ion binding"/>
    <property type="evidence" value="ECO:0007669"/>
    <property type="project" value="UniProtKB-KW"/>
</dbReference>
<dbReference type="Gene3D" id="3.30.160.60">
    <property type="entry name" value="Classic Zinc Finger"/>
    <property type="match status" value="4"/>
</dbReference>
<dbReference type="GO" id="GO:0005313">
    <property type="term" value="F:L-glutamate transmembrane transporter activity"/>
    <property type="evidence" value="ECO:0007669"/>
    <property type="project" value="TreeGrafter"/>
</dbReference>
<evidence type="ECO:0000313" key="23">
    <source>
        <dbReference type="Proteomes" id="UP000752696"/>
    </source>
</evidence>
<evidence type="ECO:0000256" key="6">
    <source>
        <dbReference type="ARBA" id="ARBA00022737"/>
    </source>
</evidence>
<evidence type="ECO:0000256" key="11">
    <source>
        <dbReference type="ARBA" id="ARBA00023136"/>
    </source>
</evidence>
<evidence type="ECO:0000256" key="17">
    <source>
        <dbReference type="PROSITE-ProRule" id="PRU00042"/>
    </source>
</evidence>
<dbReference type="Gene3D" id="1.50.40.10">
    <property type="entry name" value="Mitochondrial carrier domain"/>
    <property type="match status" value="1"/>
</dbReference>
<evidence type="ECO:0000256" key="16">
    <source>
        <dbReference type="ARBA" id="ARBA00081096"/>
    </source>
</evidence>
<evidence type="ECO:0000259" key="21">
    <source>
        <dbReference type="PROSITE" id="PS50157"/>
    </source>
</evidence>
<evidence type="ECO:0000256" key="3">
    <source>
        <dbReference type="ARBA" id="ARBA00022448"/>
    </source>
</evidence>
<feature type="repeat" description="Solcar" evidence="18">
    <location>
        <begin position="649"/>
        <end position="743"/>
    </location>
</feature>
<evidence type="ECO:0000256" key="15">
    <source>
        <dbReference type="ARBA" id="ARBA00076502"/>
    </source>
</evidence>
<feature type="domain" description="C2H2-type" evidence="21">
    <location>
        <begin position="391"/>
        <end position="419"/>
    </location>
</feature>
<evidence type="ECO:0000256" key="18">
    <source>
        <dbReference type="PROSITE-ProRule" id="PRU00282"/>
    </source>
</evidence>
<keyword evidence="10" id="KW-0496">Mitochondrion</keyword>
<keyword evidence="6" id="KW-0677">Repeat</keyword>
<dbReference type="InterPro" id="IPR018108">
    <property type="entry name" value="MCP_transmembrane"/>
</dbReference>
<accession>A0A6V7HFQ7</accession>
<gene>
    <name evidence="22" type="ORF">MHI_LOCUS866632</name>
</gene>
<dbReference type="PROSITE" id="PS00028">
    <property type="entry name" value="ZINC_FINGER_C2H2_1"/>
    <property type="match status" value="6"/>
</dbReference>
<dbReference type="InterPro" id="IPR002067">
    <property type="entry name" value="MCP"/>
</dbReference>
<dbReference type="PROSITE" id="PS50920">
    <property type="entry name" value="SOLCAR"/>
    <property type="match status" value="3"/>
</dbReference>
<feature type="domain" description="C2H2-type" evidence="21">
    <location>
        <begin position="216"/>
        <end position="245"/>
    </location>
</feature>
<comment type="similarity">
    <text evidence="2">Belongs to the mitochondrial carrier (TC 2.A.29) family.</text>
</comment>
<keyword evidence="9 20" id="KW-1133">Transmembrane helix</keyword>
<evidence type="ECO:0000313" key="22">
    <source>
        <dbReference type="EMBL" id="CAD1479519.1"/>
    </source>
</evidence>
<comment type="subcellular location">
    <subcellularLocation>
        <location evidence="1">Mitochondrion inner membrane</location>
        <topology evidence="1">Multi-pass membrane protein</topology>
    </subcellularLocation>
</comment>
<dbReference type="Proteomes" id="UP000752696">
    <property type="component" value="Unassembled WGS sequence"/>
</dbReference>
<evidence type="ECO:0000256" key="13">
    <source>
        <dbReference type="ARBA" id="ARBA00057953"/>
    </source>
</evidence>
<dbReference type="InterPro" id="IPR051028">
    <property type="entry name" value="Mito_Solute_Carrier"/>
</dbReference>
<evidence type="ECO:0000256" key="2">
    <source>
        <dbReference type="ARBA" id="ARBA00006375"/>
    </source>
</evidence>
<dbReference type="OrthoDB" id="10260596at2759"/>
<dbReference type="GO" id="GO:0015183">
    <property type="term" value="F:L-aspartate transmembrane transporter activity"/>
    <property type="evidence" value="ECO:0007669"/>
    <property type="project" value="TreeGrafter"/>
</dbReference>
<dbReference type="InterPro" id="IPR023395">
    <property type="entry name" value="MCP_dom_sf"/>
</dbReference>
<evidence type="ECO:0000256" key="4">
    <source>
        <dbReference type="ARBA" id="ARBA00022553"/>
    </source>
</evidence>
<evidence type="ECO:0000256" key="19">
    <source>
        <dbReference type="SAM" id="MobiDB-lite"/>
    </source>
</evidence>
<keyword evidence="23" id="KW-1185">Reference proteome</keyword>
<evidence type="ECO:0000256" key="9">
    <source>
        <dbReference type="ARBA" id="ARBA00022989"/>
    </source>
</evidence>
<evidence type="ECO:0000256" key="12">
    <source>
        <dbReference type="ARBA" id="ARBA00048437"/>
    </source>
</evidence>
<keyword evidence="17" id="KW-0862">Zinc</keyword>
<feature type="transmembrane region" description="Helical" evidence="20">
    <location>
        <begin position="814"/>
        <end position="836"/>
    </location>
</feature>
<keyword evidence="17" id="KW-0863">Zinc-finger</keyword>
<dbReference type="GO" id="GO:0043490">
    <property type="term" value="P:malate-aspartate shuttle"/>
    <property type="evidence" value="ECO:0007669"/>
    <property type="project" value="TreeGrafter"/>
</dbReference>
<dbReference type="PRINTS" id="PR00926">
    <property type="entry name" value="MITOCARRIER"/>
</dbReference>
<dbReference type="Pfam" id="PF00153">
    <property type="entry name" value="Mito_carr"/>
    <property type="match status" value="2"/>
</dbReference>
<comment type="caution">
    <text evidence="22">The sequence shown here is derived from an EMBL/GenBank/DDBJ whole genome shotgun (WGS) entry which is preliminary data.</text>
</comment>
<evidence type="ECO:0000256" key="10">
    <source>
        <dbReference type="ARBA" id="ARBA00023128"/>
    </source>
</evidence>
<evidence type="ECO:0000256" key="7">
    <source>
        <dbReference type="ARBA" id="ARBA00022792"/>
    </source>
</evidence>
<dbReference type="SUPFAM" id="SSF57667">
    <property type="entry name" value="beta-beta-alpha zinc fingers"/>
    <property type="match status" value="3"/>
</dbReference>
<evidence type="ECO:0000256" key="8">
    <source>
        <dbReference type="ARBA" id="ARBA00022847"/>
    </source>
</evidence>
<evidence type="ECO:0000256" key="1">
    <source>
        <dbReference type="ARBA" id="ARBA00004448"/>
    </source>
</evidence>
<feature type="domain" description="C2H2-type" evidence="21">
    <location>
        <begin position="302"/>
        <end position="330"/>
    </location>
</feature>
<dbReference type="PROSITE" id="PS50157">
    <property type="entry name" value="ZINC_FINGER_C2H2_2"/>
    <property type="match status" value="6"/>
</dbReference>
<feature type="region of interest" description="Disordered" evidence="19">
    <location>
        <begin position="479"/>
        <end position="505"/>
    </location>
</feature>
<keyword evidence="11 18" id="KW-0472">Membrane</keyword>
<organism evidence="22 23">
    <name type="scientific">Heterotrigona itama</name>
    <dbReference type="NCBI Taxonomy" id="395501"/>
    <lineage>
        <taxon>Eukaryota</taxon>
        <taxon>Metazoa</taxon>
        <taxon>Ecdysozoa</taxon>
        <taxon>Arthropoda</taxon>
        <taxon>Hexapoda</taxon>
        <taxon>Insecta</taxon>
        <taxon>Pterygota</taxon>
        <taxon>Neoptera</taxon>
        <taxon>Endopterygota</taxon>
        <taxon>Hymenoptera</taxon>
        <taxon>Apocrita</taxon>
        <taxon>Aculeata</taxon>
        <taxon>Apoidea</taxon>
        <taxon>Anthophila</taxon>
        <taxon>Apidae</taxon>
        <taxon>Heterotrigona</taxon>
    </lineage>
</organism>
<feature type="transmembrane region" description="Helical" evidence="20">
    <location>
        <begin position="744"/>
        <end position="764"/>
    </location>
</feature>
<comment type="function">
    <text evidence="13">Responsible for the transport of glutamate from the cytosol into the mitochondrial matrix with the concomitant import of a proton (symport system).</text>
</comment>
<keyword evidence="3" id="KW-0813">Transport</keyword>
<comment type="catalytic activity">
    <reaction evidence="12">
        <text>L-glutamate(in) + H(+)(in) = L-glutamate(out) + H(+)(out)</text>
        <dbReference type="Rhea" id="RHEA:70955"/>
        <dbReference type="ChEBI" id="CHEBI:15378"/>
        <dbReference type="ChEBI" id="CHEBI:29985"/>
    </reaction>
</comment>
<proteinExistence type="inferred from homology"/>
<dbReference type="AlphaFoldDB" id="A0A6V7HFQ7"/>
<dbReference type="InterPro" id="IPR036236">
    <property type="entry name" value="Znf_C2H2_sf"/>
</dbReference>
<feature type="compositionally biased region" description="Basic and acidic residues" evidence="19">
    <location>
        <begin position="493"/>
        <end position="505"/>
    </location>
</feature>
<dbReference type="SMART" id="SM00355">
    <property type="entry name" value="ZnF_C2H2"/>
    <property type="match status" value="10"/>
</dbReference>
<dbReference type="GO" id="GO:0005743">
    <property type="term" value="C:mitochondrial inner membrane"/>
    <property type="evidence" value="ECO:0007669"/>
    <property type="project" value="UniProtKB-SubCell"/>
</dbReference>
<feature type="domain" description="C2H2-type" evidence="21">
    <location>
        <begin position="331"/>
        <end position="354"/>
    </location>
</feature>
<evidence type="ECO:0000256" key="20">
    <source>
        <dbReference type="SAM" id="Phobius"/>
    </source>
</evidence>
<dbReference type="EMBL" id="CAJDYZ010011470">
    <property type="protein sequence ID" value="CAD1479519.1"/>
    <property type="molecule type" value="Genomic_DNA"/>
</dbReference>
<feature type="repeat" description="Solcar" evidence="18">
    <location>
        <begin position="744"/>
        <end position="833"/>
    </location>
</feature>
<dbReference type="SUPFAM" id="SSF103506">
    <property type="entry name" value="Mitochondrial carrier"/>
    <property type="match status" value="1"/>
</dbReference>
<feature type="compositionally biased region" description="Acidic residues" evidence="19">
    <location>
        <begin position="479"/>
        <end position="492"/>
    </location>
</feature>
<keyword evidence="17" id="KW-0479">Metal-binding</keyword>
<keyword evidence="7" id="KW-0999">Mitochondrion inner membrane</keyword>
<feature type="domain" description="C2H2-type" evidence="21">
    <location>
        <begin position="276"/>
        <end position="298"/>
    </location>
</feature>
<dbReference type="PANTHER" id="PTHR45678:SF5">
    <property type="entry name" value="AT03939P-RELATED"/>
    <property type="match status" value="1"/>
</dbReference>
<evidence type="ECO:0000256" key="14">
    <source>
        <dbReference type="ARBA" id="ARBA00069241"/>
    </source>
</evidence>
<keyword evidence="4" id="KW-0597">Phosphoprotein</keyword>
<name>A0A6V7HFQ7_9HYME</name>
<evidence type="ECO:0000256" key="5">
    <source>
        <dbReference type="ARBA" id="ARBA00022692"/>
    </source>
</evidence>
<feature type="domain" description="C2H2-type" evidence="21">
    <location>
        <begin position="178"/>
        <end position="207"/>
    </location>
</feature>
<protein>
    <recommendedName>
        <fullName evidence="14">Mitochondrial glutamate carrier 2</fullName>
    </recommendedName>
    <alternativeName>
        <fullName evidence="16">Glutamate/H(+) symporter 2</fullName>
    </alternativeName>
    <alternativeName>
        <fullName evidence="15">Solute carrier family 25 member 18</fullName>
    </alternativeName>
</protein>
<sequence length="839" mass="95463">MTEFGKKLITSKDVQKRCNDWVESQKDFTYTDETQCKRKQIDDDDSYNTDSEFDSVSECGTKRRVGFPLKREVFHLSCEWIGCKHETNHVERFVNHVATHVSDLNTRTNEKGVNVYICQWTDCLYENDEPDEISRHVNYHAYHTKLKCIGSNIRSRIKLPKCRRDSEWKNVVDLPAPLLCRWEECLKYFRNYQLYLYHVAAHIEEGPRGNKIEGGVKCKWTGCDNCYPNLYKLRNHIRHHTKEKIVACPDCGATFASNTKFHIHCKRQIPIDVQGFQCSHCNKFYPTEGILRDHMRMHVFNYKCTLCDMSCESPANLAKHVRYRHVSTRSFPCQLCNHAAKSQQDLDTHMTVHTKGPNFSCHFEGCQYKCKGAYTLDRHIERVHTMQVRWYCCHECPVKYRKSYRLTKHLIETHQLQLPSGHTRFQYSHDEDGCYRLQMVRYEAVEEETNPFINQSKLQNRKFKIKLNKDASVPKIEVFEDLNENEEDEDNEEQGKSGEKNDEGKSMPVISNILITIDETDAEGNIIRSRVVEAQETMELPPTEGSPLILTLLPKIINGGIAGIIGVSVVFPLDLVKTRLQNQVVGPNGERMYKSMFDCFKKTYSAEGYFGMYKGSGVNILLITPEKAIKLTANDTFRHYLSTGAGQQLPLEREMLAGGLAGACQIIVTTPMELLKIQMQDAGRVAAAAKEAGKVVPKVSALSLTKDLLRKRGILGLYQGTGATALRDVTFSIIYFPLFARLNTVFWCSFLAGCTAGSVAALSVNPFDVVKTRLQVIKKAPGEPTYDGVLDCITKTLKNEGPTAFFKGGACRMIVIAPLFGIAQTVYYLGVAEWLLGLN</sequence>
<dbReference type="FunFam" id="1.50.40.10:FF:000026">
    <property type="entry name" value="Putative mitochondrial glutamate carrier 2"/>
    <property type="match status" value="1"/>
</dbReference>
<dbReference type="Pfam" id="PF00096">
    <property type="entry name" value="zf-C2H2"/>
    <property type="match status" value="2"/>
</dbReference>
<keyword evidence="5 18" id="KW-0812">Transmembrane</keyword>
<dbReference type="PANTHER" id="PTHR45678">
    <property type="entry name" value="MITOCHONDRIAL 2-OXODICARBOXYLATE CARRIER 1-RELATED"/>
    <property type="match status" value="1"/>
</dbReference>
<dbReference type="InterPro" id="IPR013087">
    <property type="entry name" value="Znf_C2H2_type"/>
</dbReference>
<keyword evidence="8" id="KW-0769">Symport</keyword>
<dbReference type="GO" id="GO:0015293">
    <property type="term" value="F:symporter activity"/>
    <property type="evidence" value="ECO:0007669"/>
    <property type="project" value="UniProtKB-KW"/>
</dbReference>